<evidence type="ECO:0000256" key="5">
    <source>
        <dbReference type="ARBA" id="ARBA00023004"/>
    </source>
</evidence>
<evidence type="ECO:0000259" key="7">
    <source>
        <dbReference type="PROSITE" id="PS51296"/>
    </source>
</evidence>
<protein>
    <submittedName>
        <fullName evidence="8">Rieske-type non-heme iron aromatic ring-hydroxylating oxygenase (RHO) family</fullName>
    </submittedName>
</protein>
<evidence type="ECO:0000256" key="1">
    <source>
        <dbReference type="ARBA" id="ARBA00001962"/>
    </source>
</evidence>
<dbReference type="PANTHER" id="PTHR43756">
    <property type="entry name" value="CHOLINE MONOOXYGENASE, CHLOROPLASTIC"/>
    <property type="match status" value="1"/>
</dbReference>
<dbReference type="GO" id="GO:0016491">
    <property type="term" value="F:oxidoreductase activity"/>
    <property type="evidence" value="ECO:0007669"/>
    <property type="project" value="UniProtKB-KW"/>
</dbReference>
<dbReference type="PRINTS" id="PR00090">
    <property type="entry name" value="RNGDIOXGNASE"/>
</dbReference>
<reference evidence="8" key="1">
    <citation type="submission" date="2015-10" db="EMBL/GenBank/DDBJ databases">
        <authorList>
            <person name="Gilbert D.G."/>
        </authorList>
    </citation>
    <scope>NUCLEOTIDE SEQUENCE</scope>
</reference>
<dbReference type="SUPFAM" id="SSF55961">
    <property type="entry name" value="Bet v1-like"/>
    <property type="match status" value="1"/>
</dbReference>
<dbReference type="InterPro" id="IPR036922">
    <property type="entry name" value="Rieske_2Fe-2S_sf"/>
</dbReference>
<organism evidence="8">
    <name type="scientific">hydrothermal vent metagenome</name>
    <dbReference type="NCBI Taxonomy" id="652676"/>
    <lineage>
        <taxon>unclassified sequences</taxon>
        <taxon>metagenomes</taxon>
        <taxon>ecological metagenomes</taxon>
    </lineage>
</organism>
<dbReference type="GO" id="GO:0051537">
    <property type="term" value="F:2 iron, 2 sulfur cluster binding"/>
    <property type="evidence" value="ECO:0007669"/>
    <property type="project" value="UniProtKB-KW"/>
</dbReference>
<evidence type="ECO:0000256" key="3">
    <source>
        <dbReference type="ARBA" id="ARBA00022723"/>
    </source>
</evidence>
<keyword evidence="3" id="KW-0479">Metal-binding</keyword>
<accession>A0A160TUW8</accession>
<keyword evidence="4" id="KW-0560">Oxidoreductase</keyword>
<gene>
    <name evidence="8" type="ORF">MGWOODY_XGa2153</name>
</gene>
<evidence type="ECO:0000313" key="8">
    <source>
        <dbReference type="EMBL" id="CUS55085.1"/>
    </source>
</evidence>
<comment type="cofactor">
    <cofactor evidence="1">
        <name>Fe cation</name>
        <dbReference type="ChEBI" id="CHEBI:24875"/>
    </cofactor>
</comment>
<evidence type="ECO:0000256" key="2">
    <source>
        <dbReference type="ARBA" id="ARBA00022714"/>
    </source>
</evidence>
<feature type="domain" description="Rieske" evidence="7">
    <location>
        <begin position="48"/>
        <end position="161"/>
    </location>
</feature>
<dbReference type="Pfam" id="PF00355">
    <property type="entry name" value="Rieske"/>
    <property type="match status" value="1"/>
</dbReference>
<evidence type="ECO:0000256" key="6">
    <source>
        <dbReference type="ARBA" id="ARBA00023014"/>
    </source>
</evidence>
<keyword evidence="2" id="KW-0001">2Fe-2S</keyword>
<dbReference type="InterPro" id="IPR017941">
    <property type="entry name" value="Rieske_2Fe-2S"/>
</dbReference>
<dbReference type="Gene3D" id="3.90.380.10">
    <property type="entry name" value="Naphthalene 1,2-dioxygenase Alpha Subunit, Chain A, domain 1"/>
    <property type="match status" value="2"/>
</dbReference>
<dbReference type="PANTHER" id="PTHR43756:SF5">
    <property type="entry name" value="CHOLINE MONOOXYGENASE, CHLOROPLASTIC"/>
    <property type="match status" value="1"/>
</dbReference>
<keyword evidence="6" id="KW-0411">Iron-sulfur</keyword>
<dbReference type="CDD" id="cd00680">
    <property type="entry name" value="RHO_alpha_C"/>
    <property type="match status" value="1"/>
</dbReference>
<keyword evidence="5" id="KW-0408">Iron</keyword>
<sequence length="387" mass="43752">MGNDHWFDPDLWARITESTAQGSALPNAAYTDSAFFKLEQHSLFKKTWVFAAFAHKLHDIGDLLPVEVAGQPILLAKSDETTIRAFHNVCRHRGALLVDQWKSKCRTIVCPNHSWSYSLSGKLLARPHFFGGDKHDVNPVQCPQSNLIEIRCETWNDWVFVNLDGNAADFSAHIEPLVNKLDGYDLSALNFGVELEFDIHANWKLAIENFIEPYHVFSCHPWLNSFVAMAERSPPTFENHILSCGYEFKETDPARGEGLPYFPNLPSDKKRRGDWYVLFPNFAFEIFPDQLATFVATPSGPDRCKESIGLYFVGDGANSDQYTNARNVVINNWHDLNNEDIGILERMQAGRLSDGFDGGVLSPYWDPVQQHFARLIVESVASVSSEL</sequence>
<dbReference type="InterPro" id="IPR001663">
    <property type="entry name" value="Rng_hydr_dOase-A"/>
</dbReference>
<dbReference type="CDD" id="cd03469">
    <property type="entry name" value="Rieske_RO_Alpha_N"/>
    <property type="match status" value="1"/>
</dbReference>
<evidence type="ECO:0000256" key="4">
    <source>
        <dbReference type="ARBA" id="ARBA00023002"/>
    </source>
</evidence>
<dbReference type="InterPro" id="IPR015879">
    <property type="entry name" value="Ring_hydroxy_dOase_asu_C_dom"/>
</dbReference>
<dbReference type="AlphaFoldDB" id="A0A160TUW8"/>
<name>A0A160TUW8_9ZZZZ</name>
<dbReference type="SUPFAM" id="SSF50022">
    <property type="entry name" value="ISP domain"/>
    <property type="match status" value="1"/>
</dbReference>
<dbReference type="Gene3D" id="2.102.10.10">
    <property type="entry name" value="Rieske [2Fe-2S] iron-sulphur domain"/>
    <property type="match status" value="1"/>
</dbReference>
<dbReference type="Pfam" id="PF00848">
    <property type="entry name" value="Ring_hydroxyl_A"/>
    <property type="match status" value="1"/>
</dbReference>
<dbReference type="PROSITE" id="PS51296">
    <property type="entry name" value="RIESKE"/>
    <property type="match status" value="1"/>
</dbReference>
<dbReference type="EMBL" id="CZRL01000120">
    <property type="protein sequence ID" value="CUS55085.1"/>
    <property type="molecule type" value="Genomic_DNA"/>
</dbReference>
<dbReference type="GO" id="GO:0005506">
    <property type="term" value="F:iron ion binding"/>
    <property type="evidence" value="ECO:0007669"/>
    <property type="project" value="InterPro"/>
</dbReference>
<proteinExistence type="predicted"/>